<evidence type="ECO:0000313" key="2">
    <source>
        <dbReference type="EMBL" id="MCP1676511.1"/>
    </source>
</evidence>
<organism evidence="2 3">
    <name type="scientific">Natronocella acetinitrilica</name>
    <dbReference type="NCBI Taxonomy" id="414046"/>
    <lineage>
        <taxon>Bacteria</taxon>
        <taxon>Pseudomonadati</taxon>
        <taxon>Pseudomonadota</taxon>
        <taxon>Gammaproteobacteria</taxon>
        <taxon>Chromatiales</taxon>
        <taxon>Ectothiorhodospiraceae</taxon>
        <taxon>Natronocella</taxon>
    </lineage>
</organism>
<dbReference type="PROSITE" id="PS51354">
    <property type="entry name" value="GLUTAREDOXIN_2"/>
    <property type="match status" value="1"/>
</dbReference>
<dbReference type="RefSeq" id="WP_253482863.1">
    <property type="nucleotide sequence ID" value="NZ_JALJXV010000009.1"/>
</dbReference>
<accession>A0AAE3G812</accession>
<proteinExistence type="predicted"/>
<name>A0AAE3G812_9GAMM</name>
<feature type="domain" description="Glutaredoxin" evidence="1">
    <location>
        <begin position="29"/>
        <end position="81"/>
    </location>
</feature>
<reference evidence="2" key="1">
    <citation type="submission" date="2022-03" db="EMBL/GenBank/DDBJ databases">
        <title>Genomic Encyclopedia of Type Strains, Phase III (KMG-III): the genomes of soil and plant-associated and newly described type strains.</title>
        <authorList>
            <person name="Whitman W."/>
        </authorList>
    </citation>
    <scope>NUCLEOTIDE SEQUENCE</scope>
    <source>
        <strain evidence="2">ANL 6-2</strain>
    </source>
</reference>
<gene>
    <name evidence="2" type="ORF">J2T57_003672</name>
</gene>
<dbReference type="InterPro" id="IPR002109">
    <property type="entry name" value="Glutaredoxin"/>
</dbReference>
<dbReference type="Gene3D" id="3.40.30.10">
    <property type="entry name" value="Glutaredoxin"/>
    <property type="match status" value="1"/>
</dbReference>
<dbReference type="EMBL" id="JALJXV010000009">
    <property type="protein sequence ID" value="MCP1676511.1"/>
    <property type="molecule type" value="Genomic_DNA"/>
</dbReference>
<protein>
    <submittedName>
        <fullName evidence="2">Glutathione S-transferase</fullName>
    </submittedName>
</protein>
<comment type="caution">
    <text evidence="2">The sequence shown here is derived from an EMBL/GenBank/DDBJ whole genome shotgun (WGS) entry which is preliminary data.</text>
</comment>
<keyword evidence="3" id="KW-1185">Reference proteome</keyword>
<sequence length="108" mass="12566">MLTRFMMRILGQQPMNEENRRHRPDDLQLFVKTFCPFCVLVQNRMAALDVYIPVKNILHDPAHRAELVAGGGQQMVPCLRIESADGEVEWMYESRDIARYLLNRFGDA</sequence>
<dbReference type="Pfam" id="PF00462">
    <property type="entry name" value="Glutaredoxin"/>
    <property type="match status" value="1"/>
</dbReference>
<evidence type="ECO:0000259" key="1">
    <source>
        <dbReference type="Pfam" id="PF00462"/>
    </source>
</evidence>
<dbReference type="AlphaFoldDB" id="A0AAE3G812"/>
<dbReference type="Proteomes" id="UP001205843">
    <property type="component" value="Unassembled WGS sequence"/>
</dbReference>
<dbReference type="SUPFAM" id="SSF52833">
    <property type="entry name" value="Thioredoxin-like"/>
    <property type="match status" value="1"/>
</dbReference>
<dbReference type="InterPro" id="IPR036249">
    <property type="entry name" value="Thioredoxin-like_sf"/>
</dbReference>
<evidence type="ECO:0000313" key="3">
    <source>
        <dbReference type="Proteomes" id="UP001205843"/>
    </source>
</evidence>